<dbReference type="EMBL" id="BAAAJK010000010">
    <property type="protein sequence ID" value="GAA1389887.1"/>
    <property type="molecule type" value="Genomic_DNA"/>
</dbReference>
<dbReference type="Proteomes" id="UP001501414">
    <property type="component" value="Unassembled WGS sequence"/>
</dbReference>
<dbReference type="InterPro" id="IPR013108">
    <property type="entry name" value="Amidohydro_3"/>
</dbReference>
<evidence type="ECO:0000313" key="2">
    <source>
        <dbReference type="EMBL" id="GAA1389887.1"/>
    </source>
</evidence>
<dbReference type="Gene3D" id="3.20.20.140">
    <property type="entry name" value="Metal-dependent hydrolases"/>
    <property type="match status" value="1"/>
</dbReference>
<comment type="caution">
    <text evidence="2">The sequence shown here is derived from an EMBL/GenBank/DDBJ whole genome shotgun (WGS) entry which is preliminary data.</text>
</comment>
<dbReference type="Pfam" id="PF07969">
    <property type="entry name" value="Amidohydro_3"/>
    <property type="match status" value="1"/>
</dbReference>
<dbReference type="PANTHER" id="PTHR11647:SF1">
    <property type="entry name" value="COLLAPSIN RESPONSE MEDIATOR PROTEIN"/>
    <property type="match status" value="1"/>
</dbReference>
<dbReference type="InterPro" id="IPR050378">
    <property type="entry name" value="Metallo-dep_Hydrolases_sf"/>
</dbReference>
<dbReference type="PANTHER" id="PTHR11647">
    <property type="entry name" value="HYDRANTOINASE/DIHYDROPYRIMIDINASE FAMILY MEMBER"/>
    <property type="match status" value="1"/>
</dbReference>
<evidence type="ECO:0000259" key="1">
    <source>
        <dbReference type="Pfam" id="PF07969"/>
    </source>
</evidence>
<dbReference type="SUPFAM" id="SSF51556">
    <property type="entry name" value="Metallo-dependent hydrolases"/>
    <property type="match status" value="1"/>
</dbReference>
<dbReference type="InterPro" id="IPR032466">
    <property type="entry name" value="Metal_Hydrolase"/>
</dbReference>
<dbReference type="InterPro" id="IPR011059">
    <property type="entry name" value="Metal-dep_hydrolase_composite"/>
</dbReference>
<evidence type="ECO:0000313" key="3">
    <source>
        <dbReference type="Proteomes" id="UP001501414"/>
    </source>
</evidence>
<name>A0ABP4II34_9PSEU</name>
<sequence>MVYDLVIRGGSVVDGTGAPPRTADVAVQDGLVVEVGKLGVGTTARRTVDADGAIVTPGFVDIHTHYDGQATWDDHLQPSAGHGVTTAVTGNCGVGFAPVRAGDRDTLVELMEGVEDLPGAVLHEGLGWEWESIGEFLDTIERRPHDIDLATQVCHGPLRVYVMGQRGVDREKATPADIAEMGRLAAEGIEAGALGFSTSRTLIHRTSRGEPIPTLRASRDELVGIGRAIGATGRGVLQVISDFEDFDAEMATLREVMESSGRPLSISVAHSRSGYDYRRCLQVLDEANAAGLTMRAQVAVRAIGMLMGLEGSVNPLKGSATYTAVEHLPLAERARRLAEPSTRATVLAELSGRTRDPNQPVEQMLSRQPMDRIFVLGDPPDYEPDPSTSIAARAAAAGRPAEEVLYDLLVGGDGSTLLYVPVANYVDGNLDAVHEMLAHPHTLPALGDGGAHVGIICDASFPTSLLTHWTRDRTRGPRFDLAWAIRRQCRSTAEAVGLLDRGLLAPGYKADLNVIDIDGLRLDAPAMVADLPAGGRRYLQSAHGYLCTAVSGVVTRCDGEATGELPGRLVRGAQQPAGVLT</sequence>
<keyword evidence="3" id="KW-1185">Reference proteome</keyword>
<gene>
    <name evidence="2" type="ORF">GCM10009613_29610</name>
</gene>
<accession>A0ABP4II34</accession>
<proteinExistence type="predicted"/>
<reference evidence="3" key="1">
    <citation type="journal article" date="2019" name="Int. J. Syst. Evol. Microbiol.">
        <title>The Global Catalogue of Microorganisms (GCM) 10K type strain sequencing project: providing services to taxonomists for standard genome sequencing and annotation.</title>
        <authorList>
            <consortium name="The Broad Institute Genomics Platform"/>
            <consortium name="The Broad Institute Genome Sequencing Center for Infectious Disease"/>
            <person name="Wu L."/>
            <person name="Ma J."/>
        </authorList>
    </citation>
    <scope>NUCLEOTIDE SEQUENCE [LARGE SCALE GENOMIC DNA]</scope>
    <source>
        <strain evidence="3">JCM 11896</strain>
    </source>
</reference>
<organism evidence="2 3">
    <name type="scientific">Pseudonocardia kongjuensis</name>
    <dbReference type="NCBI Taxonomy" id="102227"/>
    <lineage>
        <taxon>Bacteria</taxon>
        <taxon>Bacillati</taxon>
        <taxon>Actinomycetota</taxon>
        <taxon>Actinomycetes</taxon>
        <taxon>Pseudonocardiales</taxon>
        <taxon>Pseudonocardiaceae</taxon>
        <taxon>Pseudonocardia</taxon>
    </lineage>
</organism>
<dbReference type="SUPFAM" id="SSF51338">
    <property type="entry name" value="Composite domain of metallo-dependent hydrolases"/>
    <property type="match status" value="1"/>
</dbReference>
<feature type="domain" description="Amidohydrolase 3" evidence="1">
    <location>
        <begin position="46"/>
        <end position="554"/>
    </location>
</feature>
<protein>
    <submittedName>
        <fullName evidence="2">Amidohydrolase family protein</fullName>
    </submittedName>
</protein>